<gene>
    <name evidence="1" type="primary">clpS</name>
    <name evidence="3" type="ORF">SAMN05660653_00014</name>
</gene>
<dbReference type="GO" id="GO:0008233">
    <property type="term" value="F:peptidase activity"/>
    <property type="evidence" value="ECO:0007669"/>
    <property type="project" value="UniProtKB-KW"/>
</dbReference>
<dbReference type="InterPro" id="IPR003769">
    <property type="entry name" value="ClpS_core"/>
</dbReference>
<accession>A0A1G6A0K4</accession>
<dbReference type="PANTHER" id="PTHR33473">
    <property type="entry name" value="ATP-DEPENDENT CLP PROTEASE ADAPTER PROTEIN CLPS1, CHLOROPLASTIC"/>
    <property type="match status" value="1"/>
</dbReference>
<comment type="subunit">
    <text evidence="1">Binds to the N-terminal domain of the chaperone ClpA.</text>
</comment>
<evidence type="ECO:0000313" key="3">
    <source>
        <dbReference type="EMBL" id="SDB01756.1"/>
    </source>
</evidence>
<organism evidence="3 4">
    <name type="scientific">Desulfonatronum thiosulfatophilum</name>
    <dbReference type="NCBI Taxonomy" id="617002"/>
    <lineage>
        <taxon>Bacteria</taxon>
        <taxon>Pseudomonadati</taxon>
        <taxon>Thermodesulfobacteriota</taxon>
        <taxon>Desulfovibrionia</taxon>
        <taxon>Desulfovibrionales</taxon>
        <taxon>Desulfonatronaceae</taxon>
        <taxon>Desulfonatronum</taxon>
    </lineage>
</organism>
<dbReference type="PANTHER" id="PTHR33473:SF19">
    <property type="entry name" value="ATP-DEPENDENT CLP PROTEASE ADAPTER PROTEIN CLPS"/>
    <property type="match status" value="1"/>
</dbReference>
<proteinExistence type="inferred from homology"/>
<dbReference type="NCBIfam" id="NF000672">
    <property type="entry name" value="PRK00033.1-5"/>
    <property type="match status" value="1"/>
</dbReference>
<comment type="function">
    <text evidence="1">Involved in the modulation of the specificity of the ClpAP-mediated ATP-dependent protein degradation.</text>
</comment>
<evidence type="ECO:0000313" key="4">
    <source>
        <dbReference type="Proteomes" id="UP000198771"/>
    </source>
</evidence>
<protein>
    <recommendedName>
        <fullName evidence="1">ATP-dependent Clp protease adapter protein ClpS</fullName>
    </recommendedName>
</protein>
<sequence>MSAEISDPRIEGDLQVEDLLEQPKRYKVLLHNDDYTTMEFVVHVLKTVFGKSESEASMVMLKVHQEGVGICGIYTAEIAEAKVVMVHHMARKRGFPLKCTMEEV</sequence>
<dbReference type="Gene3D" id="3.30.1390.10">
    <property type="match status" value="1"/>
</dbReference>
<evidence type="ECO:0000259" key="2">
    <source>
        <dbReference type="Pfam" id="PF02617"/>
    </source>
</evidence>
<keyword evidence="3" id="KW-0378">Hydrolase</keyword>
<reference evidence="3 4" key="1">
    <citation type="submission" date="2016-10" db="EMBL/GenBank/DDBJ databases">
        <authorList>
            <person name="de Groot N.N."/>
        </authorList>
    </citation>
    <scope>NUCLEOTIDE SEQUENCE [LARGE SCALE GENOMIC DNA]</scope>
    <source>
        <strain evidence="3 4">ASO4-2</strain>
    </source>
</reference>
<name>A0A1G6A0K4_9BACT</name>
<dbReference type="SUPFAM" id="SSF54736">
    <property type="entry name" value="ClpS-like"/>
    <property type="match status" value="1"/>
</dbReference>
<dbReference type="GO" id="GO:0030163">
    <property type="term" value="P:protein catabolic process"/>
    <property type="evidence" value="ECO:0007669"/>
    <property type="project" value="InterPro"/>
</dbReference>
<dbReference type="GO" id="GO:0006508">
    <property type="term" value="P:proteolysis"/>
    <property type="evidence" value="ECO:0007669"/>
    <property type="project" value="UniProtKB-UniRule"/>
</dbReference>
<dbReference type="OrthoDB" id="9796121at2"/>
<comment type="similarity">
    <text evidence="1">Belongs to the ClpS family.</text>
</comment>
<dbReference type="AlphaFoldDB" id="A0A1G6A0K4"/>
<dbReference type="HAMAP" id="MF_00302">
    <property type="entry name" value="ClpS"/>
    <property type="match status" value="1"/>
</dbReference>
<dbReference type="EMBL" id="FMXO01000001">
    <property type="protein sequence ID" value="SDB01756.1"/>
    <property type="molecule type" value="Genomic_DNA"/>
</dbReference>
<dbReference type="STRING" id="617002.SAMN05660653_00014"/>
<keyword evidence="3" id="KW-0645">Protease</keyword>
<feature type="domain" description="Adaptor protein ClpS core" evidence="2">
    <location>
        <begin position="22"/>
        <end position="100"/>
    </location>
</feature>
<dbReference type="Proteomes" id="UP000198771">
    <property type="component" value="Unassembled WGS sequence"/>
</dbReference>
<dbReference type="InterPro" id="IPR014719">
    <property type="entry name" value="Ribosomal_bL12_C/ClpS-like"/>
</dbReference>
<dbReference type="Pfam" id="PF02617">
    <property type="entry name" value="ClpS"/>
    <property type="match status" value="1"/>
</dbReference>
<keyword evidence="4" id="KW-1185">Reference proteome</keyword>
<evidence type="ECO:0000256" key="1">
    <source>
        <dbReference type="HAMAP-Rule" id="MF_00302"/>
    </source>
</evidence>
<dbReference type="FunFam" id="3.30.1390.10:FF:000002">
    <property type="entry name" value="ATP-dependent Clp protease adapter protein ClpS"/>
    <property type="match status" value="1"/>
</dbReference>
<dbReference type="InterPro" id="IPR022935">
    <property type="entry name" value="ClpS"/>
</dbReference>